<evidence type="ECO:0000256" key="10">
    <source>
        <dbReference type="SAM" id="Phobius"/>
    </source>
</evidence>
<dbReference type="PANTHER" id="PTHR13800:SF12">
    <property type="entry name" value="TRANSIENT RECEPTOR POTENTIAL CATION CHANNEL SUBFAMILY M MEMBER-LIKE 2"/>
    <property type="match status" value="1"/>
</dbReference>
<comment type="subcellular location">
    <subcellularLocation>
        <location evidence="1">Membrane</location>
        <topology evidence="1">Multi-pass membrane protein</topology>
    </subcellularLocation>
</comment>
<feature type="transmembrane region" description="Helical" evidence="10">
    <location>
        <begin position="1129"/>
        <end position="1145"/>
    </location>
</feature>
<evidence type="ECO:0000256" key="6">
    <source>
        <dbReference type="ARBA" id="ARBA00023136"/>
    </source>
</evidence>
<keyword evidence="2" id="KW-0813">Transport</keyword>
<dbReference type="Pfam" id="PF12796">
    <property type="entry name" value="Ank_2"/>
    <property type="match status" value="1"/>
</dbReference>
<evidence type="ECO:0000256" key="9">
    <source>
        <dbReference type="SAM" id="MobiDB-lite"/>
    </source>
</evidence>
<dbReference type="InterPro" id="IPR005821">
    <property type="entry name" value="Ion_trans_dom"/>
</dbReference>
<dbReference type="SMART" id="SM00248">
    <property type="entry name" value="ANK"/>
    <property type="match status" value="4"/>
</dbReference>
<dbReference type="Proteomes" id="UP000215902">
    <property type="component" value="Unassembled WGS sequence"/>
</dbReference>
<dbReference type="OrthoDB" id="9983120at2759"/>
<protein>
    <submittedName>
        <fullName evidence="14">Uncharacterized protein</fullName>
    </submittedName>
</protein>
<feature type="transmembrane region" description="Helical" evidence="10">
    <location>
        <begin position="1100"/>
        <end position="1122"/>
    </location>
</feature>
<feature type="domain" description="TRPM-like" evidence="13">
    <location>
        <begin position="699"/>
        <end position="964"/>
    </location>
</feature>
<dbReference type="GO" id="GO:0099604">
    <property type="term" value="F:ligand-gated calcium channel activity"/>
    <property type="evidence" value="ECO:0007669"/>
    <property type="project" value="TreeGrafter"/>
</dbReference>
<feature type="transmembrane region" description="Helical" evidence="10">
    <location>
        <begin position="1216"/>
        <end position="1237"/>
    </location>
</feature>
<feature type="compositionally biased region" description="Low complexity" evidence="9">
    <location>
        <begin position="28"/>
        <end position="39"/>
    </location>
</feature>
<dbReference type="STRING" id="282301.A0A267F4T8"/>
<evidence type="ECO:0000259" key="13">
    <source>
        <dbReference type="Pfam" id="PF25508"/>
    </source>
</evidence>
<evidence type="ECO:0000256" key="3">
    <source>
        <dbReference type="ARBA" id="ARBA00022692"/>
    </source>
</evidence>
<evidence type="ECO:0000256" key="1">
    <source>
        <dbReference type="ARBA" id="ARBA00004141"/>
    </source>
</evidence>
<feature type="coiled-coil region" evidence="8">
    <location>
        <begin position="1506"/>
        <end position="1533"/>
    </location>
</feature>
<evidence type="ECO:0000256" key="8">
    <source>
        <dbReference type="SAM" id="Coils"/>
    </source>
</evidence>
<keyword evidence="15" id="KW-1185">Reference proteome</keyword>
<dbReference type="PANTHER" id="PTHR13800">
    <property type="entry name" value="TRANSIENT RECEPTOR POTENTIAL CATION CHANNEL, SUBFAMILY M, MEMBER 6"/>
    <property type="match status" value="1"/>
</dbReference>
<feature type="transmembrane region" description="Helical" evidence="10">
    <location>
        <begin position="1165"/>
        <end position="1186"/>
    </location>
</feature>
<keyword evidence="7" id="KW-0407">Ion channel</keyword>
<comment type="caution">
    <text evidence="14">The sequence shown here is derived from an EMBL/GenBank/DDBJ whole genome shotgun (WGS) entry which is preliminary data.</text>
</comment>
<dbReference type="InterPro" id="IPR002110">
    <property type="entry name" value="Ankyrin_rpt"/>
</dbReference>
<dbReference type="InterPro" id="IPR036770">
    <property type="entry name" value="Ankyrin_rpt-contain_sf"/>
</dbReference>
<evidence type="ECO:0000256" key="5">
    <source>
        <dbReference type="ARBA" id="ARBA00023065"/>
    </source>
</evidence>
<proteinExistence type="predicted"/>
<keyword evidence="3 10" id="KW-0812">Transmembrane</keyword>
<organism evidence="14 15">
    <name type="scientific">Macrostomum lignano</name>
    <dbReference type="NCBI Taxonomy" id="282301"/>
    <lineage>
        <taxon>Eukaryota</taxon>
        <taxon>Metazoa</taxon>
        <taxon>Spiralia</taxon>
        <taxon>Lophotrochozoa</taxon>
        <taxon>Platyhelminthes</taxon>
        <taxon>Rhabditophora</taxon>
        <taxon>Macrostomorpha</taxon>
        <taxon>Macrostomida</taxon>
        <taxon>Macrostomidae</taxon>
        <taxon>Macrostomum</taxon>
    </lineage>
</organism>
<evidence type="ECO:0000256" key="2">
    <source>
        <dbReference type="ARBA" id="ARBA00022448"/>
    </source>
</evidence>
<evidence type="ECO:0000259" key="12">
    <source>
        <dbReference type="Pfam" id="PF18139"/>
    </source>
</evidence>
<dbReference type="EMBL" id="NIVC01001371">
    <property type="protein sequence ID" value="PAA68780.1"/>
    <property type="molecule type" value="Genomic_DNA"/>
</dbReference>
<keyword evidence="8" id="KW-0175">Coiled coil</keyword>
<evidence type="ECO:0000256" key="4">
    <source>
        <dbReference type="ARBA" id="ARBA00022989"/>
    </source>
</evidence>
<dbReference type="Gene3D" id="3.90.79.10">
    <property type="entry name" value="Nucleoside Triphosphate Pyrophosphohydrolase"/>
    <property type="match status" value="1"/>
</dbReference>
<feature type="transmembrane region" description="Helical" evidence="10">
    <location>
        <begin position="1257"/>
        <end position="1280"/>
    </location>
</feature>
<dbReference type="InterPro" id="IPR057366">
    <property type="entry name" value="TRPM-like"/>
</dbReference>
<accession>A0A267F4T8</accession>
<dbReference type="Pfam" id="PF25508">
    <property type="entry name" value="TRPM2"/>
    <property type="match status" value="1"/>
</dbReference>
<dbReference type="Pfam" id="PF00520">
    <property type="entry name" value="Ion_trans"/>
    <property type="match status" value="1"/>
</dbReference>
<keyword evidence="6 10" id="KW-0472">Membrane</keyword>
<feature type="domain" description="Ion transport" evidence="11">
    <location>
        <begin position="1106"/>
        <end position="1374"/>
    </location>
</feature>
<evidence type="ECO:0000313" key="15">
    <source>
        <dbReference type="Proteomes" id="UP000215902"/>
    </source>
</evidence>
<evidence type="ECO:0000259" key="11">
    <source>
        <dbReference type="Pfam" id="PF00520"/>
    </source>
</evidence>
<name>A0A267F4T8_9PLAT</name>
<keyword evidence="4 10" id="KW-1133">Transmembrane helix</keyword>
<feature type="domain" description="TRPM SLOG" evidence="12">
    <location>
        <begin position="348"/>
        <end position="589"/>
    </location>
</feature>
<evidence type="ECO:0000256" key="7">
    <source>
        <dbReference type="ARBA" id="ARBA00023303"/>
    </source>
</evidence>
<feature type="region of interest" description="Disordered" evidence="9">
    <location>
        <begin position="1052"/>
        <end position="1073"/>
    </location>
</feature>
<feature type="region of interest" description="Disordered" evidence="9">
    <location>
        <begin position="1663"/>
        <end position="1688"/>
    </location>
</feature>
<dbReference type="InterPro" id="IPR041491">
    <property type="entry name" value="TRPM_SLOG"/>
</dbReference>
<keyword evidence="5" id="KW-0406">Ion transport</keyword>
<dbReference type="SUPFAM" id="SSF48403">
    <property type="entry name" value="Ankyrin repeat"/>
    <property type="match status" value="1"/>
</dbReference>
<feature type="region of interest" description="Disordered" evidence="9">
    <location>
        <begin position="19"/>
        <end position="39"/>
    </location>
</feature>
<dbReference type="GO" id="GO:0005886">
    <property type="term" value="C:plasma membrane"/>
    <property type="evidence" value="ECO:0007669"/>
    <property type="project" value="TreeGrafter"/>
</dbReference>
<feature type="region of interest" description="Disordered" evidence="9">
    <location>
        <begin position="1550"/>
        <end position="1602"/>
    </location>
</feature>
<dbReference type="InterPro" id="IPR050927">
    <property type="entry name" value="TRPM"/>
</dbReference>
<sequence>MNSSQTRLTDSLELNESAALTGSNARQAAATTTTTTKTTTSSVTDIGSVLRGDNDAFQELERQQLLSPGASFRLELTEDERARLACRGAPALTEGSQSPPPAVLDDCPLMHAAVVTRNYHVIRRLIERNEQFSNQVDQAGQLPLHVACRTGDPVSLRLLAPATRPAGRALADRSHGRTPLHWALAAESASCVAELILACCRSCSTGTDGLADEARLLPLDLPDSEGKTILNYLEDERSDDGGEINPAVQLLGQLVSPETGALLTQMPAQLRLTRLVCTYRMPPQPLLEAGLDNGSTSPVCPCGQPADTHELPASQLPSRHAWSREGDTVELVNNCFGEMEFSGLGNTAQYFRVSQSTADEALMSVLTGHWGLVKPSLVISVYGTEIDKTAFKSVWQKGLWKAAGGSGAWVVTDGYGGLSELSGQAVRDYCDAYGEDSILAIGISPWGRVANRPSLASDTYMGCYPAKYLMESDDQSSISLDHNHSHFLLPDSGRYGDAAIDDARSFRSRFELLVKDWPSVTSSDRIGSSVNLDGTVPICGLLSGGSRHALRGVHASLCRNQVPLVLIKGTGGLADLLAVLIDDLAEVEHAKHKKKNIEREQDILEFNRLRNLMLDIWTLPLGTDLDREVATLVDILRRKQSIEIFSLDEDAPSDLDAKILASLLNSAGTDGHEESERFNKAQLKIALALDRSDVAKQKVFGENKKWRKGDLDNFMRDALRDNKVAFVKLFVQQGFSLEQFVTIQLLEDLYTEDVTTGSQTIGILRNGLQVAVGKTGVVNVTMEDIGRVLLHMMGSFYKPFYLSKEFQRDFRIGDSAKGKRGLGFSNAAYVKFSSNEIDRKTSDAGSHISMERPALDLFTWSLLTQRTALAEFFWSLEKECIAGALFAAMLLRESRAFSDDLTEKEQLEALANAFEARAEGVLEECYRDNQSNTQENLVRELPFYGQSTCFVLAAEGGSIKFISHRCCQEMLDIIWKGNLSTKKNSSLRFFCGLGCGLACPPLLALVIKFSCDELDGVGGSPERPSETSGGGSAGAARQKSIAAAAAAATATGRKSGLKKNKVDPETGDRLPDRSRRCRCLSPREFATRILDFYFAPVVRFIYSTLAYLIFLGIYSYVMLFLFDNGMDNWSAIHLLLLVWVVSLGLEEIRQAALSGTSFRSYVSDMWNIMDIMAVLLFLIGSCFFIMRSMDSVVQQLFVTGTDVAALKSAKETLIRLSRICLCIALFIFYIRILQVFSIHVSLGPKVVMIQNMIVKDLLPFLVIFLLFILAYAIMWSSILFPKSSLSIAESMSELMAIMKTSYFQVFGELKVDMMSGDVTTLTEQCKTSSVGCPDIWGKWLAPILLGVHIVLTNVLLLNLLIATFSHTYEEIQSSSTQHWTLQRYMIMREYTERSPIAPPLIIVWHLVFVLYVLVQRCRGHRVFENGPFKRSYSGNRQRERQLMQWEHIRAVEFLRGQDDPKRRRKSDTRTIVRAGGVGGNATNMKKELDSVQEGLGDLFRDSIREVEVNVKRIDNVERRLEELAEMVANLAKSMGERHYEMVTIIQNQYEQSEERTRRQAMTLSGGSRSDRRTTSQPVAVDDDLSVHLGSEDSTEEEQRPRVWRGKLQHHQLARLVPYQLDSGSARVAEMPEVWSSSDWPDRAEAAGAFNGFDSSSGFHRGSHAGRYVTDEAGRPMNPSGKPGAPDRNRLPLWGPNHCLHLAVTRWRRDDRQNIAKKAGRPVLQVAAVLDRRGGMQLPWYHVKHCLPSCIGPASVSASSASSSTVGQCGLQNLLRAWLRERIEALDAGRLGAKRLHIQQEAVTAAACSTVYTGLLDDRVNGDNAWLETDLVNLHEHFNYNFEDDVVTECLREGGSGERVAWIDVANRRLMRQSHNTLLRLVAQQHGAYF</sequence>
<feature type="compositionally biased region" description="Basic and acidic residues" evidence="9">
    <location>
        <begin position="1060"/>
        <end position="1073"/>
    </location>
</feature>
<dbReference type="Gene3D" id="1.25.40.20">
    <property type="entry name" value="Ankyrin repeat-containing domain"/>
    <property type="match status" value="1"/>
</dbReference>
<feature type="transmembrane region" description="Helical" evidence="10">
    <location>
        <begin position="1343"/>
        <end position="1364"/>
    </location>
</feature>
<dbReference type="Pfam" id="PF18139">
    <property type="entry name" value="LSDAT_euk"/>
    <property type="match status" value="1"/>
</dbReference>
<gene>
    <name evidence="14" type="ORF">BOX15_Mlig025325g2</name>
</gene>
<feature type="transmembrane region" description="Helical" evidence="10">
    <location>
        <begin position="1396"/>
        <end position="1414"/>
    </location>
</feature>
<evidence type="ECO:0000313" key="14">
    <source>
        <dbReference type="EMBL" id="PAA68780.1"/>
    </source>
</evidence>
<reference evidence="14 15" key="1">
    <citation type="submission" date="2017-06" db="EMBL/GenBank/DDBJ databases">
        <title>A platform for efficient transgenesis in Macrostomum lignano, a flatworm model organism for stem cell research.</title>
        <authorList>
            <person name="Berezikov E."/>
        </authorList>
    </citation>
    <scope>NUCLEOTIDE SEQUENCE [LARGE SCALE GENOMIC DNA]</scope>
    <source>
        <strain evidence="14">DV1</strain>
        <tissue evidence="14">Whole organism</tissue>
    </source>
</reference>